<comment type="caution">
    <text evidence="2">The sequence shown here is derived from an EMBL/GenBank/DDBJ whole genome shotgun (WGS) entry which is preliminary data.</text>
</comment>
<evidence type="ECO:0000313" key="3">
    <source>
        <dbReference type="Proteomes" id="UP001497623"/>
    </source>
</evidence>
<gene>
    <name evidence="2" type="ORF">MNOR_LOCUS4137</name>
</gene>
<organism evidence="2 3">
    <name type="scientific">Meganyctiphanes norvegica</name>
    <name type="common">Northern krill</name>
    <name type="synonym">Thysanopoda norvegica</name>
    <dbReference type="NCBI Taxonomy" id="48144"/>
    <lineage>
        <taxon>Eukaryota</taxon>
        <taxon>Metazoa</taxon>
        <taxon>Ecdysozoa</taxon>
        <taxon>Arthropoda</taxon>
        <taxon>Crustacea</taxon>
        <taxon>Multicrustacea</taxon>
        <taxon>Malacostraca</taxon>
        <taxon>Eumalacostraca</taxon>
        <taxon>Eucarida</taxon>
        <taxon>Euphausiacea</taxon>
        <taxon>Euphausiidae</taxon>
        <taxon>Meganyctiphanes</taxon>
    </lineage>
</organism>
<accession>A0AAV2PST0</accession>
<evidence type="ECO:0000256" key="1">
    <source>
        <dbReference type="SAM" id="SignalP"/>
    </source>
</evidence>
<dbReference type="EMBL" id="CAXKWB010001501">
    <property type="protein sequence ID" value="CAL4064510.1"/>
    <property type="molecule type" value="Genomic_DNA"/>
</dbReference>
<dbReference type="Proteomes" id="UP001497623">
    <property type="component" value="Unassembled WGS sequence"/>
</dbReference>
<keyword evidence="3" id="KW-1185">Reference proteome</keyword>
<sequence length="106" mass="11557">MKTLCVFALFVGVACAAPWGGAQPWGGHRVIDSLEDLYGYGSHEDLYGYGSHEDLYGYGSREIVVPYSGFRPVVNSLAGANAPTHIIYEQNDPNSIEFGWAWGKGK</sequence>
<evidence type="ECO:0000313" key="2">
    <source>
        <dbReference type="EMBL" id="CAL4064510.1"/>
    </source>
</evidence>
<proteinExistence type="predicted"/>
<keyword evidence="1" id="KW-0732">Signal</keyword>
<protein>
    <submittedName>
        <fullName evidence="2">Uncharacterized protein</fullName>
    </submittedName>
</protein>
<feature type="chain" id="PRO_5043819543" evidence="1">
    <location>
        <begin position="17"/>
        <end position="106"/>
    </location>
</feature>
<name>A0AAV2PST0_MEGNR</name>
<dbReference type="AlphaFoldDB" id="A0AAV2PST0"/>
<dbReference type="PROSITE" id="PS51257">
    <property type="entry name" value="PROKAR_LIPOPROTEIN"/>
    <property type="match status" value="1"/>
</dbReference>
<feature type="signal peptide" evidence="1">
    <location>
        <begin position="1"/>
        <end position="16"/>
    </location>
</feature>
<reference evidence="2 3" key="1">
    <citation type="submission" date="2024-05" db="EMBL/GenBank/DDBJ databases">
        <authorList>
            <person name="Wallberg A."/>
        </authorList>
    </citation>
    <scope>NUCLEOTIDE SEQUENCE [LARGE SCALE GENOMIC DNA]</scope>
</reference>